<evidence type="ECO:0000313" key="2">
    <source>
        <dbReference type="Proteomes" id="UP000033588"/>
    </source>
</evidence>
<dbReference type="EMBL" id="LACC01000033">
    <property type="protein sequence ID" value="KJZ41239.1"/>
    <property type="molecule type" value="Genomic_DNA"/>
</dbReference>
<dbReference type="AlphaFoldDB" id="A0A0F4TAW3"/>
<dbReference type="PATRIC" id="fig|294.132.peg.4114"/>
<reference evidence="1 2" key="1">
    <citation type="submission" date="2015-03" db="EMBL/GenBank/DDBJ databases">
        <title>Comparative genomics of Pseudomonas insights into diversity of traits involved in vanlence and defense.</title>
        <authorList>
            <person name="Qin Y."/>
        </authorList>
    </citation>
    <scope>NUCLEOTIDE SEQUENCE [LARGE SCALE GENOMIC DNA]</scope>
    <source>
        <strain evidence="1 2">C8</strain>
    </source>
</reference>
<gene>
    <name evidence="1" type="ORF">VC35_23995</name>
</gene>
<name>A0A0F4TAW3_PSEFL</name>
<comment type="caution">
    <text evidence="1">The sequence shown here is derived from an EMBL/GenBank/DDBJ whole genome shotgun (WGS) entry which is preliminary data.</text>
</comment>
<protein>
    <recommendedName>
        <fullName evidence="3">CN hydrolase domain-containing protein</fullName>
    </recommendedName>
</protein>
<evidence type="ECO:0008006" key="3">
    <source>
        <dbReference type="Google" id="ProtNLM"/>
    </source>
</evidence>
<dbReference type="RefSeq" id="WP_046042999.1">
    <property type="nucleotide sequence ID" value="NZ_LACC01000033.1"/>
</dbReference>
<sequence length="315" mass="35239">MLVSIASLRQPTFKSQLSRPRQLDQSIHDYLDDELVARAELVRRKIKIAAKAARDDHGGSACVFVTLPEFFWNIPWHEVRNEQELHELNSAYLTKVTECVTLLISDLPVELYGKIVLLAGSCATLIKVGEGESSYYDVVNYVLTISNKEYEADIPLMSMWPKRYVSGIDFGRHVGAEDGYWFFKLFDEVVVRVKKVSDVRAEHSYFGGYEGIFINSLVAGCPFGINLCLDYAVLKDGERDKEVEQAGAKIDFLIACGMNFDYGKRHLSSLQFAVRNDGMGDGECEVVKLEAGWIVGVVPSVEIDDSLHLAAIQIA</sequence>
<proteinExistence type="predicted"/>
<dbReference type="OrthoDB" id="6672309at2"/>
<accession>A0A0F4TAW3</accession>
<dbReference type="Proteomes" id="UP000033588">
    <property type="component" value="Unassembled WGS sequence"/>
</dbReference>
<evidence type="ECO:0000313" key="1">
    <source>
        <dbReference type="EMBL" id="KJZ41239.1"/>
    </source>
</evidence>
<organism evidence="1 2">
    <name type="scientific">Pseudomonas fluorescens</name>
    <dbReference type="NCBI Taxonomy" id="294"/>
    <lineage>
        <taxon>Bacteria</taxon>
        <taxon>Pseudomonadati</taxon>
        <taxon>Pseudomonadota</taxon>
        <taxon>Gammaproteobacteria</taxon>
        <taxon>Pseudomonadales</taxon>
        <taxon>Pseudomonadaceae</taxon>
        <taxon>Pseudomonas</taxon>
    </lineage>
</organism>